<protein>
    <submittedName>
        <fullName evidence="1">Uncharacterized protein</fullName>
    </submittedName>
</protein>
<evidence type="ECO:0000313" key="2">
    <source>
        <dbReference type="Proteomes" id="UP000243006"/>
    </source>
</evidence>
<dbReference type="Proteomes" id="UP000243006">
    <property type="component" value="Unassembled WGS sequence"/>
</dbReference>
<proteinExistence type="predicted"/>
<evidence type="ECO:0000313" key="1">
    <source>
        <dbReference type="EMBL" id="OUC48379.1"/>
    </source>
</evidence>
<organism evidence="1 2">
    <name type="scientific">Trichinella nativa</name>
    <dbReference type="NCBI Taxonomy" id="6335"/>
    <lineage>
        <taxon>Eukaryota</taxon>
        <taxon>Metazoa</taxon>
        <taxon>Ecdysozoa</taxon>
        <taxon>Nematoda</taxon>
        <taxon>Enoplea</taxon>
        <taxon>Dorylaimia</taxon>
        <taxon>Trichinellida</taxon>
        <taxon>Trichinellidae</taxon>
        <taxon>Trichinella</taxon>
    </lineage>
</organism>
<dbReference type="AlphaFoldDB" id="A0A1Y3EY57"/>
<reference evidence="1 2" key="1">
    <citation type="submission" date="2015-04" db="EMBL/GenBank/DDBJ databases">
        <title>Draft genome of the roundworm Trichinella nativa.</title>
        <authorList>
            <person name="Mitreva M."/>
        </authorList>
    </citation>
    <scope>NUCLEOTIDE SEQUENCE [LARGE SCALE GENOMIC DNA]</scope>
    <source>
        <strain evidence="1 2">ISS45</strain>
    </source>
</reference>
<comment type="caution">
    <text evidence="1">The sequence shown here is derived from an EMBL/GenBank/DDBJ whole genome shotgun (WGS) entry which is preliminary data.</text>
</comment>
<gene>
    <name evidence="1" type="ORF">D917_06190</name>
</gene>
<sequence length="118" mass="13548">MIESKLTRFATIHKDYPTVNFTILNSLTTLKNECENKKKNTVAPNDSYGKKFFVESIKNKIQNAAAEFQLPMKTTSHGEDVELALQQRELTATLFSRALLPFSVHMTSPFRTHRYVTH</sequence>
<accession>A0A1Y3EY57</accession>
<name>A0A1Y3EY57_9BILA</name>
<dbReference type="EMBL" id="LVZM01002776">
    <property type="protein sequence ID" value="OUC48379.1"/>
    <property type="molecule type" value="Genomic_DNA"/>
</dbReference>